<name>A0ACC0IRA3_9ERIC</name>
<organism evidence="1 2">
    <name type="scientific">Camellia lanceoleosa</name>
    <dbReference type="NCBI Taxonomy" id="1840588"/>
    <lineage>
        <taxon>Eukaryota</taxon>
        <taxon>Viridiplantae</taxon>
        <taxon>Streptophyta</taxon>
        <taxon>Embryophyta</taxon>
        <taxon>Tracheophyta</taxon>
        <taxon>Spermatophyta</taxon>
        <taxon>Magnoliopsida</taxon>
        <taxon>eudicotyledons</taxon>
        <taxon>Gunneridae</taxon>
        <taxon>Pentapetalae</taxon>
        <taxon>asterids</taxon>
        <taxon>Ericales</taxon>
        <taxon>Theaceae</taxon>
        <taxon>Camellia</taxon>
    </lineage>
</organism>
<dbReference type="Proteomes" id="UP001060215">
    <property type="component" value="Chromosome 3"/>
</dbReference>
<accession>A0ACC0IRA3</accession>
<comment type="caution">
    <text evidence="1">The sequence shown here is derived from an EMBL/GenBank/DDBJ whole genome shotgun (WGS) entry which is preliminary data.</text>
</comment>
<evidence type="ECO:0000313" key="2">
    <source>
        <dbReference type="Proteomes" id="UP001060215"/>
    </source>
</evidence>
<keyword evidence="1" id="KW-0436">Ligase</keyword>
<gene>
    <name evidence="1" type="ORF">LOK49_LG02G03509</name>
</gene>
<protein>
    <submittedName>
        <fullName evidence="1">Alanine--tRNA ligase</fullName>
    </submittedName>
</protein>
<keyword evidence="2" id="KW-1185">Reference proteome</keyword>
<proteinExistence type="predicted"/>
<sequence length="338" mass="36948">MSLAATAAAELPCTVKLRIWAHDIKSPCDPLDGERCRLTIPHAVLCSTFLSSSQKVTSLNGRVESATIPAAKKADLKAKVSVLQGIAVMVFSTDETANKALVCAGVPEKGDKCKQLKVLEWLVAALKPLKGKGGGGKGGLAQGQGSDIAHVEDAMEVATSFAFKVPFMGEEEETKSYKDDDNFEFPCVREDPTFVDEIFYNGQIRPAFSIFGRDLLFSDVENCKGEVNSSKPPTLSPIRIPLRKLMSEDRDPPSCFSSEADELDKVSAGTYCAWKLKYDASVVAESPERCKKSSLMEIIKAAEVLLSSLPEQQGRQGHLRLFRSFECQFEEEQQQEGL</sequence>
<reference evidence="1 2" key="1">
    <citation type="journal article" date="2022" name="Plant J.">
        <title>Chromosome-level genome of Camellia lanceoleosa provides a valuable resource for understanding genome evolution and self-incompatibility.</title>
        <authorList>
            <person name="Gong W."/>
            <person name="Xiao S."/>
            <person name="Wang L."/>
            <person name="Liao Z."/>
            <person name="Chang Y."/>
            <person name="Mo W."/>
            <person name="Hu G."/>
            <person name="Li W."/>
            <person name="Zhao G."/>
            <person name="Zhu H."/>
            <person name="Hu X."/>
            <person name="Ji K."/>
            <person name="Xiang X."/>
            <person name="Song Q."/>
            <person name="Yuan D."/>
            <person name="Jin S."/>
            <person name="Zhang L."/>
        </authorList>
    </citation>
    <scope>NUCLEOTIDE SEQUENCE [LARGE SCALE GENOMIC DNA]</scope>
    <source>
        <strain evidence="1">SQ_2022a</strain>
    </source>
</reference>
<dbReference type="EMBL" id="CM045760">
    <property type="protein sequence ID" value="KAI8028457.1"/>
    <property type="molecule type" value="Genomic_DNA"/>
</dbReference>
<evidence type="ECO:0000313" key="1">
    <source>
        <dbReference type="EMBL" id="KAI8028457.1"/>
    </source>
</evidence>